<reference evidence="2" key="1">
    <citation type="submission" date="2019-03" db="EMBL/GenBank/DDBJ databases">
        <title>Single cell metagenomics reveals metabolic interactions within the superorganism composed of flagellate Streblomastix strix and complex community of Bacteroidetes bacteria on its surface.</title>
        <authorList>
            <person name="Treitli S.C."/>
            <person name="Kolisko M."/>
            <person name="Husnik F."/>
            <person name="Keeling P."/>
            <person name="Hampl V."/>
        </authorList>
    </citation>
    <scope>NUCLEOTIDE SEQUENCE</scope>
    <source>
        <strain evidence="2">STM</strain>
    </source>
</reference>
<evidence type="ECO:0000259" key="1">
    <source>
        <dbReference type="Pfam" id="PF03432"/>
    </source>
</evidence>
<accession>A0A5J4QHN0</accession>
<name>A0A5J4QHN0_9ZZZZ</name>
<feature type="domain" description="MobA/VirD2-like nuclease" evidence="1">
    <location>
        <begin position="62"/>
        <end position="151"/>
    </location>
</feature>
<dbReference type="AlphaFoldDB" id="A0A5J4QHN0"/>
<evidence type="ECO:0000313" key="2">
    <source>
        <dbReference type="EMBL" id="KAA6320749.1"/>
    </source>
</evidence>
<organism evidence="2">
    <name type="scientific">termite gut metagenome</name>
    <dbReference type="NCBI Taxonomy" id="433724"/>
    <lineage>
        <taxon>unclassified sequences</taxon>
        <taxon>metagenomes</taxon>
        <taxon>organismal metagenomes</taxon>
    </lineage>
</organism>
<dbReference type="InterPro" id="IPR005094">
    <property type="entry name" value="Endonuclease_MobA/VirD2"/>
</dbReference>
<proteinExistence type="predicted"/>
<gene>
    <name evidence="2" type="ORF">EZS27_029520</name>
</gene>
<comment type="caution">
    <text evidence="2">The sequence shown here is derived from an EMBL/GenBank/DDBJ whole genome shotgun (WGS) entry which is preliminary data.</text>
</comment>
<dbReference type="Pfam" id="PF03432">
    <property type="entry name" value="Relaxase"/>
    <property type="match status" value="1"/>
</dbReference>
<sequence>MVADIHIGNNLYGTLTYNQEKIDAGLGKILETNRIFVPADGQFSVADCMRDFERAMPPQVTTSRGIIHISLNPHPEDKLSDDQLADIGREYMERLGFGGQPYMIFKHEDIDRQHLHIVSTRVRSDGTLISDKKDFERSRKITDDLEQKYDLHPKDKKQGEAWQLSPVDASRSDLKKQVSNVVKPLATMYRFQSLSEYRALLSLYNIGVEKIEGSNQGHKYTGLVYSALDADGNRVGKPLKSSLFGKTYGVEALEQSMKKSGEEIKTKGQAAATKALVSASLAGSRTDSEFRADLQGKGIDLVLRHNDQGRLYGVTFIDHNSRTVLNGSALGKEFSANALGARFADFSTAGREDLQTVSPVVTRESQYPIVQPTHDDKQPVTVKGYSGKHSFLNCSHNCKTSRPIFDNSIVSCSN</sequence>
<dbReference type="NCBIfam" id="NF041325">
    <property type="entry name" value="Bacteroid_MobB"/>
    <property type="match status" value="1"/>
</dbReference>
<dbReference type="EMBL" id="SNRY01003498">
    <property type="protein sequence ID" value="KAA6320749.1"/>
    <property type="molecule type" value="Genomic_DNA"/>
</dbReference>
<protein>
    <recommendedName>
        <fullName evidence="1">MobA/VirD2-like nuclease domain-containing protein</fullName>
    </recommendedName>
</protein>